<proteinExistence type="predicted"/>
<protein>
    <submittedName>
        <fullName evidence="1">Uncharacterized protein</fullName>
    </submittedName>
</protein>
<name>A0A822VAI6_AGRTU</name>
<dbReference type="Proteomes" id="UP000192074">
    <property type="component" value="Unassembled WGS sequence"/>
</dbReference>
<sequence>MSCGLTSGGEVAGSLSPFAGLLFANISMLSNG</sequence>
<evidence type="ECO:0000313" key="1">
    <source>
        <dbReference type="EMBL" id="CVI24301.1"/>
    </source>
</evidence>
<reference evidence="1 2" key="1">
    <citation type="submission" date="2016-01" db="EMBL/GenBank/DDBJ databases">
        <authorList>
            <person name="Regsiter A."/>
            <person name="william w."/>
        </authorList>
    </citation>
    <scope>NUCLEOTIDE SEQUENCE [LARGE SCALE GENOMIC DNA]</scope>
    <source>
        <strain evidence="1 2">B6</strain>
    </source>
</reference>
<dbReference type="AlphaFoldDB" id="A0A822VAI6"/>
<dbReference type="EMBL" id="FCNL01000040">
    <property type="protein sequence ID" value="CVI24301.1"/>
    <property type="molecule type" value="Genomic_DNA"/>
</dbReference>
<evidence type="ECO:0000313" key="2">
    <source>
        <dbReference type="Proteomes" id="UP000192074"/>
    </source>
</evidence>
<accession>A0A822VAI6</accession>
<comment type="caution">
    <text evidence="1">The sequence shown here is derived from an EMBL/GenBank/DDBJ whole genome shotgun (WGS) entry which is preliminary data.</text>
</comment>
<gene>
    <name evidence="1" type="ORF">AGR4A_pAt10056</name>
</gene>
<organism evidence="1 2">
    <name type="scientific">Agrobacterium tumefaciens str. B6</name>
    <dbReference type="NCBI Taxonomy" id="1183423"/>
    <lineage>
        <taxon>Bacteria</taxon>
        <taxon>Pseudomonadati</taxon>
        <taxon>Pseudomonadota</taxon>
        <taxon>Alphaproteobacteria</taxon>
        <taxon>Hyphomicrobiales</taxon>
        <taxon>Rhizobiaceae</taxon>
        <taxon>Rhizobium/Agrobacterium group</taxon>
        <taxon>Agrobacterium</taxon>
        <taxon>Agrobacterium tumefaciens complex</taxon>
    </lineage>
</organism>